<dbReference type="InterPro" id="IPR026960">
    <property type="entry name" value="RVT-Znf"/>
</dbReference>
<keyword evidence="2" id="KW-0548">Nucleotidyltransferase</keyword>
<proteinExistence type="predicted"/>
<dbReference type="Proteomes" id="UP000026915">
    <property type="component" value="Chromosome 3"/>
</dbReference>
<dbReference type="GO" id="GO:0004523">
    <property type="term" value="F:RNA-DNA hybrid ribonuclease activity"/>
    <property type="evidence" value="ECO:0007669"/>
    <property type="project" value="InterPro"/>
</dbReference>
<dbReference type="OMA" id="SARRYEM"/>
<keyword evidence="3" id="KW-1185">Reference proteome</keyword>
<reference evidence="2 3" key="1">
    <citation type="journal article" date="2013" name="Genome Biol.">
        <title>The genome sequence of the most widely cultivated cacao type and its use to identify candidate genes regulating pod color.</title>
        <authorList>
            <person name="Motamayor J.C."/>
            <person name="Mockaitis K."/>
            <person name="Schmutz J."/>
            <person name="Haiminen N."/>
            <person name="Iii D.L."/>
            <person name="Cornejo O."/>
            <person name="Findley S.D."/>
            <person name="Zheng P."/>
            <person name="Utro F."/>
            <person name="Royaert S."/>
            <person name="Saski C."/>
            <person name="Jenkins J."/>
            <person name="Podicheti R."/>
            <person name="Zhao M."/>
            <person name="Scheffler B.E."/>
            <person name="Stack J.C."/>
            <person name="Feltus F.A."/>
            <person name="Mustiga G.M."/>
            <person name="Amores F."/>
            <person name="Phillips W."/>
            <person name="Marelli J.P."/>
            <person name="May G.D."/>
            <person name="Shapiro H."/>
            <person name="Ma J."/>
            <person name="Bustamante C.D."/>
            <person name="Schnell R.J."/>
            <person name="Main D."/>
            <person name="Gilbert D."/>
            <person name="Parida L."/>
            <person name="Kuhn D.N."/>
        </authorList>
    </citation>
    <scope>NUCLEOTIDE SEQUENCE [LARGE SCALE GENOMIC DNA]</scope>
    <source>
        <strain evidence="3">cv. Matina 1-6</strain>
    </source>
</reference>
<dbReference type="SUPFAM" id="SSF53098">
    <property type="entry name" value="Ribonuclease H-like"/>
    <property type="match status" value="1"/>
</dbReference>
<organism evidence="2 3">
    <name type="scientific">Theobroma cacao</name>
    <name type="common">Cacao</name>
    <name type="synonym">Cocoa</name>
    <dbReference type="NCBI Taxonomy" id="3641"/>
    <lineage>
        <taxon>Eukaryota</taxon>
        <taxon>Viridiplantae</taxon>
        <taxon>Streptophyta</taxon>
        <taxon>Embryophyta</taxon>
        <taxon>Tracheophyta</taxon>
        <taxon>Spermatophyta</taxon>
        <taxon>Magnoliopsida</taxon>
        <taxon>eudicotyledons</taxon>
        <taxon>Gunneridae</taxon>
        <taxon>Pentapetalae</taxon>
        <taxon>rosids</taxon>
        <taxon>malvids</taxon>
        <taxon>Malvales</taxon>
        <taxon>Malvaceae</taxon>
        <taxon>Byttnerioideae</taxon>
        <taxon>Theobroma</taxon>
    </lineage>
</organism>
<name>A0A061GBA8_THECC</name>
<dbReference type="CDD" id="cd06222">
    <property type="entry name" value="RNase_H_like"/>
    <property type="match status" value="1"/>
</dbReference>
<evidence type="ECO:0000313" key="2">
    <source>
        <dbReference type="EMBL" id="EOY24339.1"/>
    </source>
</evidence>
<dbReference type="Pfam" id="PF13966">
    <property type="entry name" value="zf-RVT"/>
    <property type="match status" value="1"/>
</dbReference>
<dbReference type="AlphaFoldDB" id="A0A061GBA8"/>
<dbReference type="InterPro" id="IPR012337">
    <property type="entry name" value="RNaseH-like_sf"/>
</dbReference>
<dbReference type="Gramene" id="EOY24339">
    <property type="protein sequence ID" value="EOY24339"/>
    <property type="gene ID" value="TCM_015967"/>
</dbReference>
<evidence type="ECO:0000259" key="1">
    <source>
        <dbReference type="PROSITE" id="PS50879"/>
    </source>
</evidence>
<protein>
    <submittedName>
        <fullName evidence="2">RNA-directed DNA polymerase (Reverse transcriptase), Polynucleotidyl transferase, Ribonuclease H fold-like protein</fullName>
    </submittedName>
</protein>
<dbReference type="InterPro" id="IPR044730">
    <property type="entry name" value="RNase_H-like_dom_plant"/>
</dbReference>
<dbReference type="GO" id="GO:0003676">
    <property type="term" value="F:nucleic acid binding"/>
    <property type="evidence" value="ECO:0007669"/>
    <property type="project" value="InterPro"/>
</dbReference>
<dbReference type="InParanoid" id="A0A061GBA8"/>
<dbReference type="eggNOG" id="KOG1075">
    <property type="taxonomic scope" value="Eukaryota"/>
</dbReference>
<dbReference type="PROSITE" id="PS50879">
    <property type="entry name" value="RNASE_H_1"/>
    <property type="match status" value="1"/>
</dbReference>
<accession>A0A061GBA8</accession>
<gene>
    <name evidence="2" type="ORF">TCM_015967</name>
</gene>
<feature type="domain" description="RNase H type-1" evidence="1">
    <location>
        <begin position="511"/>
        <end position="616"/>
    </location>
</feature>
<sequence>MGYTPCFSKISGEKVNVHKSSFYYSANVSKECIENLRNISGLSYSTNLGNYLGVPLFHGRKRITSFKFLEDKVRSKLSGWKAFSLSFAGILTLVKSVLSTIPYYVMQIVSIPLDSCKRMERYCQNFLWGGDADHKRIHLIRCNQICRPKEERSLGVKRLHVMNNAFLMKLLWQLVTRPKSLWVSIIRGKYNFNMDRRSSSIYCHGASHTWNALSKLWNVFNNNLRWVLGDGLSIRFWKDIWLEDTPLLEQGHTLNIVTSENCCVREFLLDTGEWNHEKLATCLHSDLVNKILMFLPPLLSFKPDTPYWASSASGVCTVASTYEVLREDYPNYIGQQSRKWAIAWKWDGPQRIRTFLMQCLHGKLLTNLECRRRNMSSSATCALCSVSDESVLHLLRDCPHSKEVWLKLGSRMGYGNFFDLLLSDWLLTNLKNYNVCVDGIPWVILFGFTCWYIWKWRNVKVFEGKLIPMDRKLSMIKGLVAASYHAVQIPCTHSRLNGYKREMLVGWQNPPQGWVAVNTDGALRRNTNMAAAGGVFRDCNEYWLGGFAAKLGKCYSYRAELWGVLHSLRIVKEKGFSKIWLQVDNKIVVKAIISSALHPCANSDLLNAIHGLLQLD</sequence>
<keyword evidence="2" id="KW-0808">Transferase</keyword>
<dbReference type="EMBL" id="CM001881">
    <property type="protein sequence ID" value="EOY24339.1"/>
    <property type="molecule type" value="Genomic_DNA"/>
</dbReference>
<dbReference type="PANTHER" id="PTHR33116">
    <property type="entry name" value="REVERSE TRANSCRIPTASE ZINC-BINDING DOMAIN-CONTAINING PROTEIN-RELATED-RELATED"/>
    <property type="match status" value="1"/>
</dbReference>
<dbReference type="PANTHER" id="PTHR33116:SF75">
    <property type="entry name" value="RIBONUCLEASE H PROTEIN"/>
    <property type="match status" value="1"/>
</dbReference>
<evidence type="ECO:0000313" key="3">
    <source>
        <dbReference type="Proteomes" id="UP000026915"/>
    </source>
</evidence>
<dbReference type="HOGENOM" id="CLU_000680_14_9_1"/>
<dbReference type="GO" id="GO:0003964">
    <property type="term" value="F:RNA-directed DNA polymerase activity"/>
    <property type="evidence" value="ECO:0007669"/>
    <property type="project" value="UniProtKB-KW"/>
</dbReference>
<dbReference type="InterPro" id="IPR002156">
    <property type="entry name" value="RNaseH_domain"/>
</dbReference>
<dbReference type="InterPro" id="IPR036397">
    <property type="entry name" value="RNaseH_sf"/>
</dbReference>
<dbReference type="Gene3D" id="3.30.420.10">
    <property type="entry name" value="Ribonuclease H-like superfamily/Ribonuclease H"/>
    <property type="match status" value="1"/>
</dbReference>
<dbReference type="Pfam" id="PF13456">
    <property type="entry name" value="RVT_3"/>
    <property type="match status" value="1"/>
</dbReference>
<keyword evidence="2" id="KW-0695">RNA-directed DNA polymerase</keyword>